<comment type="caution">
    <text evidence="2">The sequence shown here is derived from an EMBL/GenBank/DDBJ whole genome shotgun (WGS) entry which is preliminary data.</text>
</comment>
<dbReference type="EMBL" id="MCFD01000001">
    <property type="protein sequence ID" value="ORX74662.1"/>
    <property type="molecule type" value="Genomic_DNA"/>
</dbReference>
<dbReference type="RefSeq" id="XP_040747873.1">
    <property type="nucleotide sequence ID" value="XM_040884155.1"/>
</dbReference>
<evidence type="ECO:0000313" key="3">
    <source>
        <dbReference type="Proteomes" id="UP000193922"/>
    </source>
</evidence>
<proteinExistence type="predicted"/>
<evidence type="ECO:0000313" key="2">
    <source>
        <dbReference type="EMBL" id="ORX74662.1"/>
    </source>
</evidence>
<organism evidence="2 3">
    <name type="scientific">Linderina pennispora</name>
    <dbReference type="NCBI Taxonomy" id="61395"/>
    <lineage>
        <taxon>Eukaryota</taxon>
        <taxon>Fungi</taxon>
        <taxon>Fungi incertae sedis</taxon>
        <taxon>Zoopagomycota</taxon>
        <taxon>Kickxellomycotina</taxon>
        <taxon>Kickxellomycetes</taxon>
        <taxon>Kickxellales</taxon>
        <taxon>Kickxellaceae</taxon>
        <taxon>Linderina</taxon>
    </lineage>
</organism>
<name>A0A1Y1WME8_9FUNG</name>
<keyword evidence="3" id="KW-1185">Reference proteome</keyword>
<dbReference type="AlphaFoldDB" id="A0A1Y1WME8"/>
<accession>A0A1Y1WME8</accession>
<feature type="region of interest" description="Disordered" evidence="1">
    <location>
        <begin position="13"/>
        <end position="35"/>
    </location>
</feature>
<gene>
    <name evidence="2" type="ORF">DL89DRAFT_20910</name>
</gene>
<evidence type="ECO:0000256" key="1">
    <source>
        <dbReference type="SAM" id="MobiDB-lite"/>
    </source>
</evidence>
<sequence>MSPTTTATIALNRSSQATHKPSWHLLDRPGSTSVDPLPPMSSHFYGNPWGAQTFTEPAYSTPSLTQLSPSRAARRVRAANDPLVSPSRAHINEFELATRKRALKDMLECIDDAISTPLPHNDIHMARVRADTDITVPEGPLVEGPSHDSPRQKGAGLAISLPKDGGVLPLQIHRVPGRPSADGLPGLSYGKSILSVSEGSTVAICLCQASSCALSKL</sequence>
<reference evidence="2 3" key="1">
    <citation type="submission" date="2016-07" db="EMBL/GenBank/DDBJ databases">
        <title>Pervasive Adenine N6-methylation of Active Genes in Fungi.</title>
        <authorList>
            <consortium name="DOE Joint Genome Institute"/>
            <person name="Mondo S.J."/>
            <person name="Dannebaum R.O."/>
            <person name="Kuo R.C."/>
            <person name="Labutti K."/>
            <person name="Haridas S."/>
            <person name="Kuo A."/>
            <person name="Salamov A."/>
            <person name="Ahrendt S.R."/>
            <person name="Lipzen A."/>
            <person name="Sullivan W."/>
            <person name="Andreopoulos W.B."/>
            <person name="Clum A."/>
            <person name="Lindquist E."/>
            <person name="Daum C."/>
            <person name="Ramamoorthy G.K."/>
            <person name="Gryganskyi A."/>
            <person name="Culley D."/>
            <person name="Magnuson J.K."/>
            <person name="James T.Y."/>
            <person name="O'Malley M.A."/>
            <person name="Stajich J.E."/>
            <person name="Spatafora J.W."/>
            <person name="Visel A."/>
            <person name="Grigoriev I.V."/>
        </authorList>
    </citation>
    <scope>NUCLEOTIDE SEQUENCE [LARGE SCALE GENOMIC DNA]</scope>
    <source>
        <strain evidence="2 3">ATCC 12442</strain>
    </source>
</reference>
<protein>
    <submittedName>
        <fullName evidence="2">Uncharacterized protein</fullName>
    </submittedName>
</protein>
<dbReference type="Proteomes" id="UP000193922">
    <property type="component" value="Unassembled WGS sequence"/>
</dbReference>
<dbReference type="GeneID" id="63800803"/>